<proteinExistence type="predicted"/>
<gene>
    <name evidence="3" type="ORF">LY89DRAFT_765909</name>
</gene>
<keyword evidence="4" id="KW-1185">Reference proteome</keyword>
<evidence type="ECO:0000256" key="1">
    <source>
        <dbReference type="SAM" id="MobiDB-lite"/>
    </source>
</evidence>
<feature type="domain" description="2EXR" evidence="2">
    <location>
        <begin position="201"/>
        <end position="259"/>
    </location>
</feature>
<evidence type="ECO:0000259" key="2">
    <source>
        <dbReference type="Pfam" id="PF20150"/>
    </source>
</evidence>
<dbReference type="InterPro" id="IPR045518">
    <property type="entry name" value="2EXR"/>
</dbReference>
<dbReference type="EMBL" id="KQ947438">
    <property type="protein sequence ID" value="KUJ07831.1"/>
    <property type="molecule type" value="Genomic_DNA"/>
</dbReference>
<name>A0A132B667_MOLSC</name>
<dbReference type="KEGG" id="psco:LY89DRAFT_765909"/>
<reference evidence="3 4" key="1">
    <citation type="submission" date="2015-10" db="EMBL/GenBank/DDBJ databases">
        <title>Full genome of DAOMC 229536 Phialocephala scopiformis, a fungal endophyte of spruce producing the potent anti-insectan compound rugulosin.</title>
        <authorList>
            <consortium name="DOE Joint Genome Institute"/>
            <person name="Walker A.K."/>
            <person name="Frasz S.L."/>
            <person name="Seifert K.A."/>
            <person name="Miller J.D."/>
            <person name="Mondo S.J."/>
            <person name="Labutti K."/>
            <person name="Lipzen A."/>
            <person name="Dockter R."/>
            <person name="Kennedy M."/>
            <person name="Grigoriev I.V."/>
            <person name="Spatafora J.W."/>
        </authorList>
    </citation>
    <scope>NUCLEOTIDE SEQUENCE [LARGE SCALE GENOMIC DNA]</scope>
    <source>
        <strain evidence="3 4">CBS 120377</strain>
    </source>
</reference>
<dbReference type="RefSeq" id="XP_018062186.1">
    <property type="nucleotide sequence ID" value="XM_018221696.1"/>
</dbReference>
<dbReference type="OrthoDB" id="3513892at2759"/>
<feature type="region of interest" description="Disordered" evidence="1">
    <location>
        <begin position="1"/>
        <end position="56"/>
    </location>
</feature>
<dbReference type="Pfam" id="PF20150">
    <property type="entry name" value="2EXR"/>
    <property type="match status" value="1"/>
</dbReference>
<protein>
    <recommendedName>
        <fullName evidence="2">2EXR domain-containing protein</fullName>
    </recommendedName>
</protein>
<organism evidence="3 4">
    <name type="scientific">Mollisia scopiformis</name>
    <name type="common">Conifer needle endophyte fungus</name>
    <name type="synonym">Phialocephala scopiformis</name>
    <dbReference type="NCBI Taxonomy" id="149040"/>
    <lineage>
        <taxon>Eukaryota</taxon>
        <taxon>Fungi</taxon>
        <taxon>Dikarya</taxon>
        <taxon>Ascomycota</taxon>
        <taxon>Pezizomycotina</taxon>
        <taxon>Leotiomycetes</taxon>
        <taxon>Helotiales</taxon>
        <taxon>Mollisiaceae</taxon>
        <taxon>Mollisia</taxon>
    </lineage>
</organism>
<dbReference type="InParanoid" id="A0A132B667"/>
<dbReference type="GeneID" id="28831422"/>
<sequence>MDSTVNRSKKRVRTARVTATVENPAGTMATHLPVPKDNGNGNGKSKGYESEEISGEHSQVLVPSPHAAVLVNSNAVALQIANSRINVDNLYEFEVSPLLNSSGPSRSNAILASDAVALQTANTFSNSRGLAHRPIPIPMSVISQLFAALKASTGGDPNSEVIRNYPGLHAAAEGLDALGIAALETILRIAKDQVAGVSHAFYCFSELPPELRAEIWRLAAPKPSVVVIRAGWMFVNGMHVPMLIPVLYKRPALLCVNRAISTFMTGISPPKAGQSVIQAPGTRFNVNMKTAFFLEEVRMGSQDTLVFRDLILWYNNARGPPLGPARLNFRTLRFPKVENLAVNYARGAYGGFSFPVLLEAAPWLHSLFPDLRKLTLMIARDLGGGLSEVVGGIDGHPILLVPTNVPLHFHAWTGVEIARIVQLFWDNYQKRISIEFSRVVLEPPPRKATT</sequence>
<dbReference type="AlphaFoldDB" id="A0A132B667"/>
<dbReference type="Proteomes" id="UP000070700">
    <property type="component" value="Unassembled WGS sequence"/>
</dbReference>
<evidence type="ECO:0000313" key="4">
    <source>
        <dbReference type="Proteomes" id="UP000070700"/>
    </source>
</evidence>
<evidence type="ECO:0000313" key="3">
    <source>
        <dbReference type="EMBL" id="KUJ07831.1"/>
    </source>
</evidence>
<accession>A0A132B667</accession>